<gene>
    <name evidence="2" type="ORF">SAMN02745702_01377</name>
</gene>
<organism evidence="2 3">
    <name type="scientific">Desulfobaculum bizertense DSM 18034</name>
    <dbReference type="NCBI Taxonomy" id="1121442"/>
    <lineage>
        <taxon>Bacteria</taxon>
        <taxon>Pseudomonadati</taxon>
        <taxon>Thermodesulfobacteriota</taxon>
        <taxon>Desulfovibrionia</taxon>
        <taxon>Desulfovibrionales</taxon>
        <taxon>Desulfovibrionaceae</taxon>
        <taxon>Desulfobaculum</taxon>
    </lineage>
</organism>
<protein>
    <submittedName>
        <fullName evidence="2">Uncharacterized protein</fullName>
    </submittedName>
</protein>
<evidence type="ECO:0000313" key="3">
    <source>
        <dbReference type="Proteomes" id="UP000189733"/>
    </source>
</evidence>
<dbReference type="AlphaFoldDB" id="A0A1T4W188"/>
<evidence type="ECO:0000313" key="2">
    <source>
        <dbReference type="EMBL" id="SKA70957.1"/>
    </source>
</evidence>
<dbReference type="EMBL" id="FUYA01000004">
    <property type="protein sequence ID" value="SKA70957.1"/>
    <property type="molecule type" value="Genomic_DNA"/>
</dbReference>
<name>A0A1T4W188_9BACT</name>
<dbReference type="Proteomes" id="UP000189733">
    <property type="component" value="Unassembled WGS sequence"/>
</dbReference>
<feature type="transmembrane region" description="Helical" evidence="1">
    <location>
        <begin position="43"/>
        <end position="62"/>
    </location>
</feature>
<keyword evidence="1" id="KW-1133">Transmembrane helix</keyword>
<keyword evidence="1" id="KW-0812">Transmembrane</keyword>
<keyword evidence="1" id="KW-0472">Membrane</keyword>
<reference evidence="2 3" key="1">
    <citation type="submission" date="2017-02" db="EMBL/GenBank/DDBJ databases">
        <authorList>
            <person name="Peterson S.W."/>
        </authorList>
    </citation>
    <scope>NUCLEOTIDE SEQUENCE [LARGE SCALE GENOMIC DNA]</scope>
    <source>
        <strain evidence="2 3">DSM 18034</strain>
    </source>
</reference>
<sequence length="106" mass="12402">MLCKGRCPLTPPKDEALGNPDFARNKRGRMSESLWLSPSSGPFFSAKLTGCVFFFFALQSFLSERKRSERKWWQLAEKKDALDVIFIKFEFHSREAWMEFKLAEDT</sequence>
<accession>A0A1T4W188</accession>
<proteinExistence type="predicted"/>
<keyword evidence="3" id="KW-1185">Reference proteome</keyword>
<evidence type="ECO:0000256" key="1">
    <source>
        <dbReference type="SAM" id="Phobius"/>
    </source>
</evidence>